<reference evidence="3" key="1">
    <citation type="submission" date="2021-02" db="EMBL/GenBank/DDBJ databases">
        <authorList>
            <person name="Steward A R."/>
        </authorList>
    </citation>
    <scope>NUCLEOTIDE SEQUENCE</scope>
</reference>
<dbReference type="InterPro" id="IPR012337">
    <property type="entry name" value="RNaseH-like_sf"/>
</dbReference>
<protein>
    <recommendedName>
        <fullName evidence="2">Integrase catalytic domain-containing protein</fullName>
    </recommendedName>
</protein>
<comment type="caution">
    <text evidence="3">The sequence shown here is derived from an EMBL/GenBank/DDBJ whole genome shotgun (WGS) entry which is preliminary data.</text>
</comment>
<keyword evidence="4" id="KW-1185">Reference proteome</keyword>
<evidence type="ECO:0000313" key="4">
    <source>
        <dbReference type="Proteomes" id="UP000663880"/>
    </source>
</evidence>
<dbReference type="Pfam" id="PF18701">
    <property type="entry name" value="DUF5641"/>
    <property type="match status" value="1"/>
</dbReference>
<proteinExistence type="predicted"/>
<feature type="signal peptide" evidence="1">
    <location>
        <begin position="1"/>
        <end position="23"/>
    </location>
</feature>
<dbReference type="InterPro" id="IPR036397">
    <property type="entry name" value="RNaseH_sf"/>
</dbReference>
<dbReference type="SUPFAM" id="SSF53098">
    <property type="entry name" value="Ribonuclease H-like"/>
    <property type="match status" value="1"/>
</dbReference>
<dbReference type="InterPro" id="IPR001584">
    <property type="entry name" value="Integrase_cat-core"/>
</dbReference>
<gene>
    <name evidence="3" type="ORF">PMACD_LOCUS665</name>
</gene>
<dbReference type="InterPro" id="IPR008042">
    <property type="entry name" value="Retrotrans_Pao"/>
</dbReference>
<dbReference type="Proteomes" id="UP000663880">
    <property type="component" value="Unassembled WGS sequence"/>
</dbReference>
<name>A0A821LGN4_9NEOP</name>
<dbReference type="PROSITE" id="PS50994">
    <property type="entry name" value="INTEGRASE"/>
    <property type="match status" value="1"/>
</dbReference>
<evidence type="ECO:0000259" key="2">
    <source>
        <dbReference type="PROSITE" id="PS50994"/>
    </source>
</evidence>
<dbReference type="InterPro" id="IPR040676">
    <property type="entry name" value="DUF5641"/>
</dbReference>
<organism evidence="3 4">
    <name type="scientific">Pieris macdunnoughi</name>
    <dbReference type="NCBI Taxonomy" id="345717"/>
    <lineage>
        <taxon>Eukaryota</taxon>
        <taxon>Metazoa</taxon>
        <taxon>Ecdysozoa</taxon>
        <taxon>Arthropoda</taxon>
        <taxon>Hexapoda</taxon>
        <taxon>Insecta</taxon>
        <taxon>Pterygota</taxon>
        <taxon>Neoptera</taxon>
        <taxon>Endopterygota</taxon>
        <taxon>Lepidoptera</taxon>
        <taxon>Glossata</taxon>
        <taxon>Ditrysia</taxon>
        <taxon>Papilionoidea</taxon>
        <taxon>Pieridae</taxon>
        <taxon>Pierinae</taxon>
        <taxon>Pieris</taxon>
    </lineage>
</organism>
<dbReference type="GO" id="GO:0015074">
    <property type="term" value="P:DNA integration"/>
    <property type="evidence" value="ECO:0007669"/>
    <property type="project" value="InterPro"/>
</dbReference>
<feature type="domain" description="Integrase catalytic" evidence="2">
    <location>
        <begin position="352"/>
        <end position="539"/>
    </location>
</feature>
<dbReference type="GO" id="GO:0003676">
    <property type="term" value="F:nucleic acid binding"/>
    <property type="evidence" value="ECO:0007669"/>
    <property type="project" value="InterPro"/>
</dbReference>
<dbReference type="Pfam" id="PF17921">
    <property type="entry name" value="Integrase_H2C2"/>
    <property type="match status" value="1"/>
</dbReference>
<dbReference type="InterPro" id="IPR041588">
    <property type="entry name" value="Integrase_H2C2"/>
</dbReference>
<feature type="chain" id="PRO_5032740402" description="Integrase catalytic domain-containing protein" evidence="1">
    <location>
        <begin position="24"/>
        <end position="661"/>
    </location>
</feature>
<dbReference type="EMBL" id="CAJOBZ010000001">
    <property type="protein sequence ID" value="CAF4750779.1"/>
    <property type="molecule type" value="Genomic_DNA"/>
</dbReference>
<keyword evidence="1" id="KW-0732">Signal</keyword>
<dbReference type="AlphaFoldDB" id="A0A821LGN4"/>
<dbReference type="Pfam" id="PF05380">
    <property type="entry name" value="Peptidase_A17"/>
    <property type="match status" value="1"/>
</dbReference>
<evidence type="ECO:0000313" key="3">
    <source>
        <dbReference type="EMBL" id="CAF4750779.1"/>
    </source>
</evidence>
<dbReference type="PANTHER" id="PTHR47331">
    <property type="entry name" value="PHD-TYPE DOMAIN-CONTAINING PROTEIN"/>
    <property type="match status" value="1"/>
</dbReference>
<evidence type="ECO:0000256" key="1">
    <source>
        <dbReference type="SAM" id="SignalP"/>
    </source>
</evidence>
<dbReference type="OrthoDB" id="8194935at2759"/>
<dbReference type="PANTHER" id="PTHR47331:SF1">
    <property type="entry name" value="GAG-LIKE PROTEIN"/>
    <property type="match status" value="1"/>
</dbReference>
<sequence length="661" mass="74799">MGFVAPVVLYAKLLIKQLWLCECDWDDIPPDHIIQQWSRFKEELPLLGKIKIPRHVGIASGDVVTVVGFADASERAYGGVVYFHVRDSQGLRKNSFSLISAKSKVSPRKVVSLARLELCAILVLSNLIANVINACNNRINIDRVFAFSDSTVALCWVHSSPHRWDTFVANRVSKIQNEFPPQTFYHIAGHENPADCLSRGLSPAQIIDHPLWFCGPQWILSDPSFWPVTDFNPSTVSQPPEVKKHRLKPFLQNKLLRVGGRLSNADIKFDSKHPLILPRKGHILNLIVDYYHKLNCHAGPELLMSILRQKYWILSARNLIRSRVHKCLPCFRLRAKPNFPEMADHRSCRVTPVAKPFVHTGTDYAGPFKVSSSRGRGIRSFKAYVCLFVCLTTRAVHIEVAGDLSTASFLGAFKRFLSRRGPVARVYSDNGTNYVGAKRTLSELHDFLVSKHFNSEFGHVLAETRIDWSLNTPAASHFGGNWETNIKSLKTHLYRVIGDQILTFEEFSTVLAQIEAVMNSRPLCRTLSNDPSEPLALTPAHFLNLTPLKYLPAREIEEDRLHLLSRHELVDKLVQSFWKRWKSDYLHTLQMRNKWNTPAKPISNGDVVIVIVDNAPPLHWPLGIVEEVFPGSNGVIRVVRVRTASGTYLRPVVRLCPLPSE</sequence>
<accession>A0A821LGN4</accession>
<dbReference type="Gene3D" id="3.30.420.10">
    <property type="entry name" value="Ribonuclease H-like superfamily/Ribonuclease H"/>
    <property type="match status" value="1"/>
</dbReference>